<evidence type="ECO:0000313" key="2">
    <source>
        <dbReference type="Proteomes" id="UP000095651"/>
    </source>
</evidence>
<dbReference type="AlphaFoldDB" id="A0A173YST6"/>
<evidence type="ECO:0000313" key="1">
    <source>
        <dbReference type="EMBL" id="CUN66306.1"/>
    </source>
</evidence>
<protein>
    <submittedName>
        <fullName evidence="1">Uncharacterized protein</fullName>
    </submittedName>
</protein>
<accession>A0A173YST6</accession>
<sequence length="30" mass="3702">MNQFKAMQMNMYMMNGMMMCRMSMCVKNRK</sequence>
<reference evidence="1 2" key="1">
    <citation type="submission" date="2015-09" db="EMBL/GenBank/DDBJ databases">
        <authorList>
            <consortium name="Pathogen Informatics"/>
        </authorList>
    </citation>
    <scope>NUCLEOTIDE SEQUENCE [LARGE SCALE GENOMIC DNA]</scope>
    <source>
        <strain evidence="1 2">2789STDY5608850</strain>
    </source>
</reference>
<gene>
    <name evidence="1" type="ORF">ERS852407_00845</name>
</gene>
<organism evidence="1 2">
    <name type="scientific">Hungatella hathewayi</name>
    <dbReference type="NCBI Taxonomy" id="154046"/>
    <lineage>
        <taxon>Bacteria</taxon>
        <taxon>Bacillati</taxon>
        <taxon>Bacillota</taxon>
        <taxon>Clostridia</taxon>
        <taxon>Lachnospirales</taxon>
        <taxon>Lachnospiraceae</taxon>
        <taxon>Hungatella</taxon>
    </lineage>
</organism>
<name>A0A173YST6_9FIRM</name>
<proteinExistence type="predicted"/>
<dbReference type="EMBL" id="CYZE01000001">
    <property type="protein sequence ID" value="CUN66306.1"/>
    <property type="molecule type" value="Genomic_DNA"/>
</dbReference>
<dbReference type="Proteomes" id="UP000095651">
    <property type="component" value="Unassembled WGS sequence"/>
</dbReference>